<gene>
    <name evidence="7" type="ORF">BJL86_3131</name>
</gene>
<accession>A0A173LRN5</accession>
<evidence type="ECO:0000256" key="4">
    <source>
        <dbReference type="ARBA" id="ARBA00022691"/>
    </source>
</evidence>
<evidence type="ECO:0000313" key="8">
    <source>
        <dbReference type="Proteomes" id="UP000186104"/>
    </source>
</evidence>
<keyword evidence="4" id="KW-0949">S-adenosyl-L-methionine</keyword>
<dbReference type="InterPro" id="IPR029063">
    <property type="entry name" value="SAM-dependent_MTases_sf"/>
</dbReference>
<comment type="similarity">
    <text evidence="1">Belongs to the CFA/CMAS family.</text>
</comment>
<feature type="active site" evidence="6">
    <location>
        <position position="402"/>
    </location>
</feature>
<dbReference type="SUPFAM" id="SSF53335">
    <property type="entry name" value="S-adenosyl-L-methionine-dependent methyltransferases"/>
    <property type="match status" value="1"/>
</dbReference>
<keyword evidence="5" id="KW-0443">Lipid metabolism</keyword>
<dbReference type="Gene3D" id="3.40.50.150">
    <property type="entry name" value="Vaccinia Virus protein VP39"/>
    <property type="match status" value="1"/>
</dbReference>
<keyword evidence="8" id="KW-1185">Reference proteome</keyword>
<dbReference type="PANTHER" id="PTHR43667:SF1">
    <property type="entry name" value="CYCLOPROPANE-FATTY-ACYL-PHOSPHOLIPID SYNTHASE"/>
    <property type="match status" value="1"/>
</dbReference>
<dbReference type="EMBL" id="CP015961">
    <property type="protein sequence ID" value="ANI93890.1"/>
    <property type="molecule type" value="Genomic_DNA"/>
</dbReference>
<evidence type="ECO:0000256" key="2">
    <source>
        <dbReference type="ARBA" id="ARBA00022603"/>
    </source>
</evidence>
<dbReference type="CDD" id="cd02440">
    <property type="entry name" value="AdoMet_MTases"/>
    <property type="match status" value="1"/>
</dbReference>
<reference evidence="7 8" key="1">
    <citation type="submission" date="2016-06" db="EMBL/GenBank/DDBJ databases">
        <title>Complete genome sequence of a saline-alkali tolerant type strain Dietzia timorensis ID05-A0528T.</title>
        <authorList>
            <person name="Wu X."/>
        </authorList>
    </citation>
    <scope>NUCLEOTIDE SEQUENCE [LARGE SCALE GENOMIC DNA]</scope>
    <source>
        <strain evidence="7 8">ID05-A0528</strain>
    </source>
</reference>
<dbReference type="InterPro" id="IPR050723">
    <property type="entry name" value="CFA/CMAS"/>
</dbReference>
<evidence type="ECO:0000313" key="7">
    <source>
        <dbReference type="EMBL" id="ANI93890.1"/>
    </source>
</evidence>
<dbReference type="RefSeq" id="WP_067478795.1">
    <property type="nucleotide sequence ID" value="NZ_CP015961.1"/>
</dbReference>
<keyword evidence="3 7" id="KW-0808">Transferase</keyword>
<sequence length="439" mass="48278">MGRKAGTGAEPMTIGEIISSVADGEASPVRIEAYDGSSFGPAVCPLVVRLVSPEALQQFVLAPGDLGLARAYLTGSIEVDGVHPAAPHDIFGALEILRKKMAHKPDLATALRIAKSVGLKNVNPGVPVPEMEVMPPWRRALSGLQRHSKERDSKAVSYHYDVSNKFYEWVLGESMTYTCACYPNAGASLETAQENKYRLVFDKLGLKAGDRLLDVGCGWGGMVRYAARRGVHAIGVTLSKEQASWAQAEIEKQGLGEFAEVRLQDYRDVPEGQFDAISSIGITEHIGRDNYSSYFGKLRSLLKPGGLLLNHSITRPENSRTTKAGAFIDRYIFPDGELAGPSIISAEAENAGFETIHSENLRPHYAFTLRDWCKNLEAHWDEAVEEVGLPMAKLWGLYMGACQYGFETNVIQLHQFLLVNLDDEAGKSWTVPLRPWWEA</sequence>
<organism evidence="7 8">
    <name type="scientific">Dietzia timorensis</name>
    <dbReference type="NCBI Taxonomy" id="499555"/>
    <lineage>
        <taxon>Bacteria</taxon>
        <taxon>Bacillati</taxon>
        <taxon>Actinomycetota</taxon>
        <taxon>Actinomycetes</taxon>
        <taxon>Mycobacteriales</taxon>
        <taxon>Dietziaceae</taxon>
        <taxon>Dietzia</taxon>
    </lineage>
</organism>
<dbReference type="AlphaFoldDB" id="A0A173LRN5"/>
<dbReference type="GO" id="GO:0008168">
    <property type="term" value="F:methyltransferase activity"/>
    <property type="evidence" value="ECO:0007669"/>
    <property type="project" value="UniProtKB-KW"/>
</dbReference>
<keyword evidence="2 7" id="KW-0489">Methyltransferase</keyword>
<dbReference type="Pfam" id="PF02353">
    <property type="entry name" value="CMAS"/>
    <property type="match status" value="1"/>
</dbReference>
<evidence type="ECO:0000256" key="6">
    <source>
        <dbReference type="PIRSR" id="PIRSR003085-1"/>
    </source>
</evidence>
<dbReference type="STRING" id="499555.BJL86_3131"/>
<evidence type="ECO:0000256" key="1">
    <source>
        <dbReference type="ARBA" id="ARBA00010815"/>
    </source>
</evidence>
<dbReference type="KEGG" id="dtm:BJL86_3131"/>
<name>A0A173LRN5_9ACTN</name>
<dbReference type="InterPro" id="IPR003333">
    <property type="entry name" value="CMAS"/>
</dbReference>
<dbReference type="GO" id="GO:0008610">
    <property type="term" value="P:lipid biosynthetic process"/>
    <property type="evidence" value="ECO:0007669"/>
    <property type="project" value="InterPro"/>
</dbReference>
<proteinExistence type="inferred from homology"/>
<protein>
    <submittedName>
        <fullName evidence="7">Putative fatty acid methyltransferase</fullName>
    </submittedName>
</protein>
<dbReference type="Proteomes" id="UP000186104">
    <property type="component" value="Chromosome"/>
</dbReference>
<dbReference type="GO" id="GO:0032259">
    <property type="term" value="P:methylation"/>
    <property type="evidence" value="ECO:0007669"/>
    <property type="project" value="UniProtKB-KW"/>
</dbReference>
<dbReference type="PANTHER" id="PTHR43667">
    <property type="entry name" value="CYCLOPROPANE-FATTY-ACYL-PHOSPHOLIPID SYNTHASE"/>
    <property type="match status" value="1"/>
</dbReference>
<evidence type="ECO:0000256" key="3">
    <source>
        <dbReference type="ARBA" id="ARBA00022679"/>
    </source>
</evidence>
<dbReference type="PIRSF" id="PIRSF003085">
    <property type="entry name" value="CMAS"/>
    <property type="match status" value="1"/>
</dbReference>
<evidence type="ECO:0000256" key="5">
    <source>
        <dbReference type="ARBA" id="ARBA00023098"/>
    </source>
</evidence>